<comment type="subunit">
    <text evidence="6">Forms a heterodimer with the catalytic subunit.</text>
</comment>
<dbReference type="HAMAP" id="MF_03056">
    <property type="entry name" value="TRM82"/>
    <property type="match status" value="1"/>
</dbReference>
<dbReference type="GO" id="GO:0106004">
    <property type="term" value="P:tRNA (guanine-N7)-methylation"/>
    <property type="evidence" value="ECO:0007669"/>
    <property type="project" value="UniProtKB-UniRule"/>
</dbReference>
<dbReference type="GO" id="GO:0008168">
    <property type="term" value="F:methyltransferase activity"/>
    <property type="evidence" value="ECO:0007669"/>
    <property type="project" value="UniProtKB-KW"/>
</dbReference>
<dbReference type="InterPro" id="IPR028884">
    <property type="entry name" value="Trm82"/>
</dbReference>
<comment type="caution">
    <text evidence="8">The sequence shown here is derived from an EMBL/GenBank/DDBJ whole genome shotgun (WGS) entry which is preliminary data.</text>
</comment>
<dbReference type="STRING" id="1890364.A0A2P6NNM6"/>
<dbReference type="InterPro" id="IPR036322">
    <property type="entry name" value="WD40_repeat_dom_sf"/>
</dbReference>
<dbReference type="PROSITE" id="PS50082">
    <property type="entry name" value="WD_REPEATS_2"/>
    <property type="match status" value="2"/>
</dbReference>
<evidence type="ECO:0000256" key="4">
    <source>
        <dbReference type="ARBA" id="ARBA00022737"/>
    </source>
</evidence>
<dbReference type="InterPro" id="IPR010358">
    <property type="entry name" value="BRE"/>
</dbReference>
<evidence type="ECO:0000256" key="5">
    <source>
        <dbReference type="ARBA" id="ARBA00023242"/>
    </source>
</evidence>
<keyword evidence="8" id="KW-0808">Transferase</keyword>
<evidence type="ECO:0000313" key="8">
    <source>
        <dbReference type="EMBL" id="PRP85560.1"/>
    </source>
</evidence>
<dbReference type="GO" id="GO:0043527">
    <property type="term" value="C:tRNA methyltransferase complex"/>
    <property type="evidence" value="ECO:0007669"/>
    <property type="project" value="TreeGrafter"/>
</dbReference>
<dbReference type="Pfam" id="PF06113">
    <property type="entry name" value="BRE"/>
    <property type="match status" value="1"/>
</dbReference>
<dbReference type="GO" id="GO:0070552">
    <property type="term" value="C:BRISC complex"/>
    <property type="evidence" value="ECO:0007669"/>
    <property type="project" value="InterPro"/>
</dbReference>
<keyword evidence="4 6" id="KW-0677">Repeat</keyword>
<dbReference type="SUPFAM" id="SSF50978">
    <property type="entry name" value="WD40 repeat-like"/>
    <property type="match status" value="1"/>
</dbReference>
<evidence type="ECO:0000256" key="2">
    <source>
        <dbReference type="ARBA" id="ARBA00022574"/>
    </source>
</evidence>
<evidence type="ECO:0000256" key="6">
    <source>
        <dbReference type="HAMAP-Rule" id="MF_03056"/>
    </source>
</evidence>
<dbReference type="Pfam" id="PF00400">
    <property type="entry name" value="WD40"/>
    <property type="match status" value="2"/>
</dbReference>
<sequence>MVESELLDFIHFSPFQEKQRLQLDDRREYKVSFPFTGIMIEWIMLRTYTQTGGHCPIDFIFREEEGDFAGLDSTELDERWSPERPYGLVEIIVELMHKYTAYHIEKIFDQGVRISSLLQPFIEGREDFELLVTSPTEARISVPLRVKSEELDFFHLKDIKQSLKKTKLERPILDETFKDIRAVLGVKSNGATSIIDIITPHHLNIPSKVFDVTELNEEEFASLTSLLSNVKSRVKKNLRNMKERYTLCTHLCQFLSEECGYRTLEVDFVLYEEVSFVSPDLGKIFIFDLSDLHVTNPVATGVDISRLKKSKKLYKDVPYHVDWNEVRWKREMNKGTTITSEDLHSGIHSDLVRTLSFDEGGKHLVSAGDDKAVKVWSTESWKCIATKKHTKKISTVEFGAHQDGGSRVIYADKFGDVYSSNITDMDSSELMLGHCSTVIYMLLSPRHDFILTADRDEKIRVSHYPNAFDIQSYCLGHTSLVSRLVIPAASQDLLISGGSDGTLRLWKYKTGQLLQTETLDASEKVKANVLSISHSPLDGSIAVVVEGVKSIQIYHLDTERSSLNRAQTIPYGREEKSLAVGAEFAPDGSLYAYGMKPEVVRYQNLEGKYVEASHPIVDAINALVIEAG</sequence>
<comment type="similarity">
    <text evidence="6">Belongs to the WD repeat TRM82 family.</text>
</comment>
<feature type="repeat" description="WD" evidence="7">
    <location>
        <begin position="474"/>
        <end position="516"/>
    </location>
</feature>
<dbReference type="InterPro" id="IPR001680">
    <property type="entry name" value="WD40_rpt"/>
</dbReference>
<dbReference type="Proteomes" id="UP000241769">
    <property type="component" value="Unassembled WGS sequence"/>
</dbReference>
<keyword evidence="5 6" id="KW-0539">Nucleus</keyword>
<dbReference type="PROSITE" id="PS50294">
    <property type="entry name" value="WD_REPEATS_REGION"/>
    <property type="match status" value="1"/>
</dbReference>
<dbReference type="Gene3D" id="2.130.10.10">
    <property type="entry name" value="YVTN repeat-like/Quinoprotein amine dehydrogenase"/>
    <property type="match status" value="1"/>
</dbReference>
<keyword evidence="3 6" id="KW-0819">tRNA processing</keyword>
<dbReference type="InParanoid" id="A0A2P6NNM6"/>
<dbReference type="OrthoDB" id="339900at2759"/>
<dbReference type="SMART" id="SM00320">
    <property type="entry name" value="WD40"/>
    <property type="match status" value="3"/>
</dbReference>
<comment type="function">
    <text evidence="6">Required for the formation of N(7)-methylguanine at position 46 (m7G46) in tRNA. In the complex, it is required to stabilize and induce conformational changes of the catalytic subunit.</text>
</comment>
<evidence type="ECO:0000256" key="1">
    <source>
        <dbReference type="ARBA" id="ARBA00004123"/>
    </source>
</evidence>
<dbReference type="PANTHER" id="PTHR16288">
    <property type="entry name" value="WD40 REPEAT PROTEIN 4"/>
    <property type="match status" value="1"/>
</dbReference>
<comment type="subcellular location">
    <subcellularLocation>
        <location evidence="1 6">Nucleus</location>
    </subcellularLocation>
</comment>
<dbReference type="AlphaFoldDB" id="A0A2P6NNM6"/>
<keyword evidence="9" id="KW-1185">Reference proteome</keyword>
<reference evidence="8 9" key="1">
    <citation type="journal article" date="2018" name="Genome Biol. Evol.">
        <title>Multiple Roots of Fruiting Body Formation in Amoebozoa.</title>
        <authorList>
            <person name="Hillmann F."/>
            <person name="Forbes G."/>
            <person name="Novohradska S."/>
            <person name="Ferling I."/>
            <person name="Riege K."/>
            <person name="Groth M."/>
            <person name="Westermann M."/>
            <person name="Marz M."/>
            <person name="Spaller T."/>
            <person name="Winckler T."/>
            <person name="Schaap P."/>
            <person name="Glockner G."/>
        </authorList>
    </citation>
    <scope>NUCLEOTIDE SEQUENCE [LARGE SCALE GENOMIC DNA]</scope>
    <source>
        <strain evidence="8 9">Jena</strain>
    </source>
</reference>
<organism evidence="8 9">
    <name type="scientific">Planoprotostelium fungivorum</name>
    <dbReference type="NCBI Taxonomy" id="1890364"/>
    <lineage>
        <taxon>Eukaryota</taxon>
        <taxon>Amoebozoa</taxon>
        <taxon>Evosea</taxon>
        <taxon>Variosea</taxon>
        <taxon>Cavosteliida</taxon>
        <taxon>Cavosteliaceae</taxon>
        <taxon>Planoprotostelium</taxon>
    </lineage>
</organism>
<accession>A0A2P6NNM6</accession>
<gene>
    <name evidence="8" type="ORF">PROFUN_06792</name>
</gene>
<dbReference type="InterPro" id="IPR015943">
    <property type="entry name" value="WD40/YVTN_repeat-like_dom_sf"/>
</dbReference>
<evidence type="ECO:0000256" key="3">
    <source>
        <dbReference type="ARBA" id="ARBA00022694"/>
    </source>
</evidence>
<comment type="pathway">
    <text evidence="6">tRNA modification; N(7)-methylguanine-tRNA biosynthesis.</text>
</comment>
<name>A0A2P6NNM6_9EUKA</name>
<dbReference type="EMBL" id="MDYQ01000043">
    <property type="protein sequence ID" value="PRP85560.1"/>
    <property type="molecule type" value="Genomic_DNA"/>
</dbReference>
<keyword evidence="2 6" id="KW-0853">WD repeat</keyword>
<keyword evidence="8" id="KW-0489">Methyltransferase</keyword>
<evidence type="ECO:0000256" key="7">
    <source>
        <dbReference type="PROSITE-ProRule" id="PRU00221"/>
    </source>
</evidence>
<protein>
    <recommendedName>
        <fullName evidence="6">tRNA (guanine-N(7)-)-methyltransferase non-catalytic subunit</fullName>
    </recommendedName>
    <alternativeName>
        <fullName evidence="6">WD repeat-containing protein 4 homolog</fullName>
    </alternativeName>
</protein>
<proteinExistence type="inferred from homology"/>
<dbReference type="PANTHER" id="PTHR16288:SF0">
    <property type="entry name" value="TRNA (GUANINE-N(7)-)-METHYLTRANSFERASE NON-CATALYTIC SUBUNIT WDR4"/>
    <property type="match status" value="1"/>
</dbReference>
<dbReference type="GO" id="GO:0005829">
    <property type="term" value="C:cytosol"/>
    <property type="evidence" value="ECO:0007669"/>
    <property type="project" value="TreeGrafter"/>
</dbReference>
<evidence type="ECO:0000313" key="9">
    <source>
        <dbReference type="Proteomes" id="UP000241769"/>
    </source>
</evidence>
<feature type="repeat" description="WD" evidence="7">
    <location>
        <begin position="348"/>
        <end position="386"/>
    </location>
</feature>
<dbReference type="UniPathway" id="UPA00989"/>